<dbReference type="EMBL" id="BJHX01000001">
    <property type="protein sequence ID" value="GDY61626.1"/>
    <property type="molecule type" value="Genomic_DNA"/>
</dbReference>
<dbReference type="InterPro" id="IPR046342">
    <property type="entry name" value="CBS_dom_sf"/>
</dbReference>
<dbReference type="STRING" id="33903.AQJ43_07120"/>
<proteinExistence type="predicted"/>
<dbReference type="Gene3D" id="3.10.580.10">
    <property type="entry name" value="CBS-domain"/>
    <property type="match status" value="1"/>
</dbReference>
<dbReference type="PANTHER" id="PTHR43080:SF2">
    <property type="entry name" value="CBS DOMAIN-CONTAINING PROTEIN"/>
    <property type="match status" value="1"/>
</dbReference>
<name>A0A4D4N188_STRAX</name>
<accession>A0A4D4N188</accession>
<dbReference type="AlphaFoldDB" id="A0A4D4N188"/>
<reference evidence="5 6" key="1">
    <citation type="submission" date="2019-04" db="EMBL/GenBank/DDBJ databases">
        <title>Draft genome sequences of Streptomyces avermitilis ATCC 31267.</title>
        <authorList>
            <person name="Komaki H."/>
            <person name="Tamura T."/>
            <person name="Hosoyama A."/>
        </authorList>
    </citation>
    <scope>NUCLEOTIDE SEQUENCE [LARGE SCALE GENOMIC DNA]</scope>
    <source>
        <strain evidence="5 6">ATCC 31267</strain>
    </source>
</reference>
<comment type="caution">
    <text evidence="5">The sequence shown here is derived from an EMBL/GenBank/DDBJ whole genome shotgun (WGS) entry which is preliminary data.</text>
</comment>
<feature type="domain" description="CBS" evidence="3">
    <location>
        <begin position="74"/>
        <end position="132"/>
    </location>
</feature>
<evidence type="ECO:0000313" key="6">
    <source>
        <dbReference type="Proteomes" id="UP000299211"/>
    </source>
</evidence>
<evidence type="ECO:0000313" key="5">
    <source>
        <dbReference type="EMBL" id="GDY78268.1"/>
    </source>
</evidence>
<evidence type="ECO:0000259" key="3">
    <source>
        <dbReference type="PROSITE" id="PS51371"/>
    </source>
</evidence>
<dbReference type="Pfam" id="PF00571">
    <property type="entry name" value="CBS"/>
    <property type="match status" value="2"/>
</dbReference>
<organism evidence="5 6">
    <name type="scientific">Streptomyces avermitilis</name>
    <dbReference type="NCBI Taxonomy" id="33903"/>
    <lineage>
        <taxon>Bacteria</taxon>
        <taxon>Bacillati</taxon>
        <taxon>Actinomycetota</taxon>
        <taxon>Actinomycetes</taxon>
        <taxon>Kitasatosporales</taxon>
        <taxon>Streptomycetaceae</taxon>
        <taxon>Streptomyces</taxon>
    </lineage>
</organism>
<sequence>MADFVREVMTPGVVAVRPDASLVEAAQLMRAQDVGDVLVTLDQQLVGVLTDRDIALRAVADGVDPRTVSAQGVCTTNPVVIGPDEPVSAAVALMREHTVRRLPVVEDGHPVGMVSLGDLAVAQDPESVLADISRAEPDSWPGAAPAAR</sequence>
<dbReference type="InterPro" id="IPR000644">
    <property type="entry name" value="CBS_dom"/>
</dbReference>
<dbReference type="GeneID" id="41538975"/>
<evidence type="ECO:0000256" key="1">
    <source>
        <dbReference type="ARBA" id="ARBA00023122"/>
    </source>
</evidence>
<dbReference type="PROSITE" id="PS51371">
    <property type="entry name" value="CBS"/>
    <property type="match status" value="2"/>
</dbReference>
<dbReference type="SMART" id="SM00116">
    <property type="entry name" value="CBS"/>
    <property type="match status" value="2"/>
</dbReference>
<dbReference type="OMA" id="QWCVEDD"/>
<dbReference type="EMBL" id="BJHY01000001">
    <property type="protein sequence ID" value="GDY78268.1"/>
    <property type="molecule type" value="Genomic_DNA"/>
</dbReference>
<evidence type="ECO:0000256" key="2">
    <source>
        <dbReference type="PROSITE-ProRule" id="PRU00703"/>
    </source>
</evidence>
<keyword evidence="1 2" id="KW-0129">CBS domain</keyword>
<gene>
    <name evidence="4" type="ORF">SAV14893_010190</name>
    <name evidence="5" type="ORF">SAV31267_077530</name>
</gene>
<dbReference type="CDD" id="cd04622">
    <property type="entry name" value="CBS_pair_HRP1_like"/>
    <property type="match status" value="1"/>
</dbReference>
<dbReference type="PANTHER" id="PTHR43080">
    <property type="entry name" value="CBS DOMAIN-CONTAINING PROTEIN CBSX3, MITOCHONDRIAL"/>
    <property type="match status" value="1"/>
</dbReference>
<feature type="domain" description="CBS" evidence="3">
    <location>
        <begin position="9"/>
        <end position="65"/>
    </location>
</feature>
<evidence type="ECO:0000313" key="7">
    <source>
        <dbReference type="Proteomes" id="UP000302139"/>
    </source>
</evidence>
<reference evidence="4 7" key="2">
    <citation type="submission" date="2019-04" db="EMBL/GenBank/DDBJ databases">
        <title>Draft genome sequences of Streptomyces avermitilis NBRC 14893.</title>
        <authorList>
            <person name="Komaki H."/>
            <person name="Tamura T."/>
            <person name="Hosoyama A."/>
        </authorList>
    </citation>
    <scope>NUCLEOTIDE SEQUENCE [LARGE SCALE GENOMIC DNA]</scope>
    <source>
        <strain evidence="4 7">NBRC 14893</strain>
    </source>
</reference>
<dbReference type="Proteomes" id="UP000302139">
    <property type="component" value="Unassembled WGS sequence"/>
</dbReference>
<evidence type="ECO:0000313" key="4">
    <source>
        <dbReference type="EMBL" id="GDY61626.1"/>
    </source>
</evidence>
<dbReference type="SUPFAM" id="SSF54631">
    <property type="entry name" value="CBS-domain pair"/>
    <property type="match status" value="1"/>
</dbReference>
<dbReference type="InterPro" id="IPR051257">
    <property type="entry name" value="Diverse_CBS-Domain"/>
</dbReference>
<dbReference type="Proteomes" id="UP000299211">
    <property type="component" value="Unassembled WGS sequence"/>
</dbReference>
<protein>
    <submittedName>
        <fullName evidence="5">Oxidoreductase</fullName>
    </submittedName>
</protein>
<dbReference type="RefSeq" id="WP_010983314.1">
    <property type="nucleotide sequence ID" value="NZ_BAABTN010000096.1"/>
</dbReference>